<feature type="region of interest" description="Disordered" evidence="1">
    <location>
        <begin position="58"/>
        <end position="121"/>
    </location>
</feature>
<protein>
    <submittedName>
        <fullName evidence="2">Uncharacterized protein</fullName>
    </submittedName>
</protein>
<keyword evidence="3" id="KW-1185">Reference proteome</keyword>
<reference evidence="2 3" key="1">
    <citation type="journal article" date="2014" name="Nat. Commun.">
        <title>Klebsormidium flaccidum genome reveals primary factors for plant terrestrial adaptation.</title>
        <authorList>
            <person name="Hori K."/>
            <person name="Maruyama F."/>
            <person name="Fujisawa T."/>
            <person name="Togashi T."/>
            <person name="Yamamoto N."/>
            <person name="Seo M."/>
            <person name="Sato S."/>
            <person name="Yamada T."/>
            <person name="Mori H."/>
            <person name="Tajima N."/>
            <person name="Moriyama T."/>
            <person name="Ikeuchi M."/>
            <person name="Watanabe M."/>
            <person name="Wada H."/>
            <person name="Kobayashi K."/>
            <person name="Saito M."/>
            <person name="Masuda T."/>
            <person name="Sasaki-Sekimoto Y."/>
            <person name="Mashiguchi K."/>
            <person name="Awai K."/>
            <person name="Shimojima M."/>
            <person name="Masuda S."/>
            <person name="Iwai M."/>
            <person name="Nobusawa T."/>
            <person name="Narise T."/>
            <person name="Kondo S."/>
            <person name="Saito H."/>
            <person name="Sato R."/>
            <person name="Murakawa M."/>
            <person name="Ihara Y."/>
            <person name="Oshima-Yamada Y."/>
            <person name="Ohtaka K."/>
            <person name="Satoh M."/>
            <person name="Sonobe K."/>
            <person name="Ishii M."/>
            <person name="Ohtani R."/>
            <person name="Kanamori-Sato M."/>
            <person name="Honoki R."/>
            <person name="Miyazaki D."/>
            <person name="Mochizuki H."/>
            <person name="Umetsu J."/>
            <person name="Higashi K."/>
            <person name="Shibata D."/>
            <person name="Kamiya Y."/>
            <person name="Sato N."/>
            <person name="Nakamura Y."/>
            <person name="Tabata S."/>
            <person name="Ida S."/>
            <person name="Kurokawa K."/>
            <person name="Ohta H."/>
        </authorList>
    </citation>
    <scope>NUCLEOTIDE SEQUENCE [LARGE SCALE GENOMIC DNA]</scope>
    <source>
        <strain evidence="2 3">NIES-2285</strain>
    </source>
</reference>
<evidence type="ECO:0000313" key="2">
    <source>
        <dbReference type="EMBL" id="GAQ86791.1"/>
    </source>
</evidence>
<feature type="region of interest" description="Disordered" evidence="1">
    <location>
        <begin position="256"/>
        <end position="283"/>
    </location>
</feature>
<name>A0A1Y1ICJ1_KLENI</name>
<evidence type="ECO:0000256" key="1">
    <source>
        <dbReference type="SAM" id="MobiDB-lite"/>
    </source>
</evidence>
<accession>A0A1Y1ICJ1</accession>
<dbReference type="Proteomes" id="UP000054558">
    <property type="component" value="Unassembled WGS sequence"/>
</dbReference>
<proteinExistence type="predicted"/>
<organism evidence="2 3">
    <name type="scientific">Klebsormidium nitens</name>
    <name type="common">Green alga</name>
    <name type="synonym">Ulothrix nitens</name>
    <dbReference type="NCBI Taxonomy" id="105231"/>
    <lineage>
        <taxon>Eukaryota</taxon>
        <taxon>Viridiplantae</taxon>
        <taxon>Streptophyta</taxon>
        <taxon>Klebsormidiophyceae</taxon>
        <taxon>Klebsormidiales</taxon>
        <taxon>Klebsormidiaceae</taxon>
        <taxon>Klebsormidium</taxon>
    </lineage>
</organism>
<sequence length="348" mass="37481">MGRTKRSAMEASDAERFLISQMFQCQQFLASRSIAPGFNTDPDAFEAAVWPLLHKKDKSRKFPGTGQSTLGVLDFSSPTPPNKRPRLGTEPSLAAPTMRAEADDTGPSRTSTPAEPPTAQGAVGVRATDQNFEPSHLTPSTKLKTISNELPASTPNQHMHQLLQLIERQQRHLRAKEGVSPIAPPQVTRAETGGGNVGQSDPRLLDLQRALLYASAARFRHQEGAEGRAESEPSKLVDAIQALIRAKEASSHLTPVVGGSAMRDQGRPDGSGHVARDQGVPLAGGEHVRDRVALVAGVGAGRNEGTEKSAQLHQLQRVLPQLTPATLSSYVGRLEAQREAAFRQHQPR</sequence>
<dbReference type="AlphaFoldDB" id="A0A1Y1ICJ1"/>
<dbReference type="EMBL" id="DF237260">
    <property type="protein sequence ID" value="GAQ86791.1"/>
    <property type="molecule type" value="Genomic_DNA"/>
</dbReference>
<evidence type="ECO:0000313" key="3">
    <source>
        <dbReference type="Proteomes" id="UP000054558"/>
    </source>
</evidence>
<gene>
    <name evidence="2" type="ORF">KFL_003110130</name>
</gene>